<organism evidence="2">
    <name type="scientific">uncultured Caudovirales phage</name>
    <dbReference type="NCBI Taxonomy" id="2100421"/>
    <lineage>
        <taxon>Viruses</taxon>
        <taxon>Duplodnaviria</taxon>
        <taxon>Heunggongvirae</taxon>
        <taxon>Uroviricota</taxon>
        <taxon>Caudoviricetes</taxon>
        <taxon>Peduoviridae</taxon>
        <taxon>Maltschvirus</taxon>
        <taxon>Maltschvirus maltsch</taxon>
    </lineage>
</organism>
<evidence type="ECO:0000313" key="2">
    <source>
        <dbReference type="EMBL" id="CAB4176832.1"/>
    </source>
</evidence>
<evidence type="ECO:0000313" key="5">
    <source>
        <dbReference type="EMBL" id="CAB4211004.1"/>
    </source>
</evidence>
<dbReference type="EMBL" id="LR798378">
    <property type="protein sequence ID" value="CAB5227708.1"/>
    <property type="molecule type" value="Genomic_DNA"/>
</dbReference>
<evidence type="ECO:0000313" key="3">
    <source>
        <dbReference type="EMBL" id="CAB4181994.1"/>
    </source>
</evidence>
<dbReference type="EMBL" id="LR797021">
    <property type="protein sequence ID" value="CAB4181994.1"/>
    <property type="molecule type" value="Genomic_DNA"/>
</dbReference>
<name>A0A6J5Q0C9_9CAUD</name>
<dbReference type="EMBL" id="LR797518">
    <property type="protein sequence ID" value="CAB4222639.1"/>
    <property type="molecule type" value="Genomic_DNA"/>
</dbReference>
<evidence type="ECO:0000313" key="1">
    <source>
        <dbReference type="EMBL" id="CAB4170472.1"/>
    </source>
</evidence>
<accession>A0A6J5Q0C9</accession>
<evidence type="ECO:0000313" key="7">
    <source>
        <dbReference type="EMBL" id="CAB5227708.1"/>
    </source>
</evidence>
<evidence type="ECO:0000313" key="4">
    <source>
        <dbReference type="EMBL" id="CAB4190569.1"/>
    </source>
</evidence>
<gene>
    <name evidence="3" type="ORF">UFOVP1065_102</name>
    <name evidence="4" type="ORF">UFOVP1198_71</name>
    <name evidence="5" type="ORF">UFOVP1418_63</name>
    <name evidence="7" type="ORF">UFOVP1524_87</name>
    <name evidence="6" type="ORF">UFOVP1651_87</name>
    <name evidence="1" type="ORF">UFOVP908_65</name>
    <name evidence="2" type="ORF">UFOVP990_71</name>
</gene>
<dbReference type="EMBL" id="LR796860">
    <property type="protein sequence ID" value="CAB4170472.1"/>
    <property type="molecule type" value="Genomic_DNA"/>
</dbReference>
<reference evidence="2" key="1">
    <citation type="submission" date="2020-05" db="EMBL/GenBank/DDBJ databases">
        <authorList>
            <person name="Chiriac C."/>
            <person name="Salcher M."/>
            <person name="Ghai R."/>
            <person name="Kavagutti S V."/>
        </authorList>
    </citation>
    <scope>NUCLEOTIDE SEQUENCE</scope>
</reference>
<protein>
    <submittedName>
        <fullName evidence="2">Uncharacterized protein</fullName>
    </submittedName>
</protein>
<sequence length="36" mass="4348">MRYTQFAGNHPFCDKHAELETDFEDGDWERLDDEQT</sequence>
<dbReference type="EMBL" id="LR797369">
    <property type="protein sequence ID" value="CAB4211004.1"/>
    <property type="molecule type" value="Genomic_DNA"/>
</dbReference>
<evidence type="ECO:0000313" key="6">
    <source>
        <dbReference type="EMBL" id="CAB4222639.1"/>
    </source>
</evidence>
<dbReference type="EMBL" id="LR797157">
    <property type="protein sequence ID" value="CAB4190569.1"/>
    <property type="molecule type" value="Genomic_DNA"/>
</dbReference>
<dbReference type="EMBL" id="LR796945">
    <property type="protein sequence ID" value="CAB4176832.1"/>
    <property type="molecule type" value="Genomic_DNA"/>
</dbReference>
<proteinExistence type="predicted"/>